<proteinExistence type="predicted"/>
<dbReference type="EMBL" id="ML996569">
    <property type="protein sequence ID" value="KAF2759563.1"/>
    <property type="molecule type" value="Genomic_DNA"/>
</dbReference>
<sequence length="241" mass="27349">MKPYRPPGRSRAAPSTLCQKCLKRGHFSYECSAKAQERPYAARPSRTQQLFNPTLVPELTNDVPADLLPKKGVADEQLAKKELERTRKRSRDERERRHRRKRSRSMSSRASSVSTISTNRSRSPSPEHTSKRKRLSGTMPNVHLGRDEQMGGKRRRSPSILSSDSQVSRVSDGMKESVTQGPAQKEGDDPRRYGAYTQQKSDTAKEKITLALNTTRSASTEKPVVTVSVTQSRLREWQSRW</sequence>
<dbReference type="AlphaFoldDB" id="A0A6A6WA66"/>
<evidence type="ECO:0000313" key="3">
    <source>
        <dbReference type="Proteomes" id="UP000799437"/>
    </source>
</evidence>
<dbReference type="Pfam" id="PF13917">
    <property type="entry name" value="zf-CCHC_3"/>
    <property type="match status" value="1"/>
</dbReference>
<organism evidence="2 3">
    <name type="scientific">Pseudovirgaria hyperparasitica</name>
    <dbReference type="NCBI Taxonomy" id="470096"/>
    <lineage>
        <taxon>Eukaryota</taxon>
        <taxon>Fungi</taxon>
        <taxon>Dikarya</taxon>
        <taxon>Ascomycota</taxon>
        <taxon>Pezizomycotina</taxon>
        <taxon>Dothideomycetes</taxon>
        <taxon>Dothideomycetes incertae sedis</taxon>
        <taxon>Acrospermales</taxon>
        <taxon>Acrospermaceae</taxon>
        <taxon>Pseudovirgaria</taxon>
    </lineage>
</organism>
<accession>A0A6A6WA66</accession>
<dbReference type="Proteomes" id="UP000799437">
    <property type="component" value="Unassembled WGS sequence"/>
</dbReference>
<feature type="compositionally biased region" description="Basic and acidic residues" evidence="1">
    <location>
        <begin position="68"/>
        <end position="95"/>
    </location>
</feature>
<protein>
    <submittedName>
        <fullName evidence="2">Uncharacterized protein</fullName>
    </submittedName>
</protein>
<dbReference type="GeneID" id="54489138"/>
<dbReference type="OrthoDB" id="437973at2759"/>
<evidence type="ECO:0000256" key="1">
    <source>
        <dbReference type="SAM" id="MobiDB-lite"/>
    </source>
</evidence>
<keyword evidence="3" id="KW-1185">Reference proteome</keyword>
<reference evidence="2" key="1">
    <citation type="journal article" date="2020" name="Stud. Mycol.">
        <title>101 Dothideomycetes genomes: a test case for predicting lifestyles and emergence of pathogens.</title>
        <authorList>
            <person name="Haridas S."/>
            <person name="Albert R."/>
            <person name="Binder M."/>
            <person name="Bloem J."/>
            <person name="Labutti K."/>
            <person name="Salamov A."/>
            <person name="Andreopoulos B."/>
            <person name="Baker S."/>
            <person name="Barry K."/>
            <person name="Bills G."/>
            <person name="Bluhm B."/>
            <person name="Cannon C."/>
            <person name="Castanera R."/>
            <person name="Culley D."/>
            <person name="Daum C."/>
            <person name="Ezra D."/>
            <person name="Gonzalez J."/>
            <person name="Henrissat B."/>
            <person name="Kuo A."/>
            <person name="Liang C."/>
            <person name="Lipzen A."/>
            <person name="Lutzoni F."/>
            <person name="Magnuson J."/>
            <person name="Mondo S."/>
            <person name="Nolan M."/>
            <person name="Ohm R."/>
            <person name="Pangilinan J."/>
            <person name="Park H.-J."/>
            <person name="Ramirez L."/>
            <person name="Alfaro M."/>
            <person name="Sun H."/>
            <person name="Tritt A."/>
            <person name="Yoshinaga Y."/>
            <person name="Zwiers L.-H."/>
            <person name="Turgeon B."/>
            <person name="Goodwin S."/>
            <person name="Spatafora J."/>
            <person name="Crous P."/>
            <person name="Grigoriev I."/>
        </authorList>
    </citation>
    <scope>NUCLEOTIDE SEQUENCE</scope>
    <source>
        <strain evidence="2">CBS 121739</strain>
    </source>
</reference>
<name>A0A6A6WA66_9PEZI</name>
<dbReference type="RefSeq" id="XP_033602014.1">
    <property type="nucleotide sequence ID" value="XM_033748084.1"/>
</dbReference>
<evidence type="ECO:0000313" key="2">
    <source>
        <dbReference type="EMBL" id="KAF2759563.1"/>
    </source>
</evidence>
<feature type="region of interest" description="Disordered" evidence="1">
    <location>
        <begin position="35"/>
        <end position="204"/>
    </location>
</feature>
<feature type="compositionally biased region" description="Polar residues" evidence="1">
    <location>
        <begin position="159"/>
        <end position="169"/>
    </location>
</feature>
<gene>
    <name evidence="2" type="ORF">EJ05DRAFT_509301</name>
</gene>
<feature type="compositionally biased region" description="Low complexity" evidence="1">
    <location>
        <begin position="105"/>
        <end position="118"/>
    </location>
</feature>